<dbReference type="AlphaFoldDB" id="A0A2G4RF17"/>
<gene>
    <name evidence="1" type="ORF">CSR02_02665</name>
</gene>
<dbReference type="EMBL" id="PEBQ01000030">
    <property type="protein sequence ID" value="PHY95166.1"/>
    <property type="molecule type" value="Genomic_DNA"/>
</dbReference>
<comment type="caution">
    <text evidence="1">The sequence shown here is derived from an EMBL/GenBank/DDBJ whole genome shotgun (WGS) entry which is preliminary data.</text>
</comment>
<keyword evidence="2" id="KW-1185">Reference proteome</keyword>
<dbReference type="RefSeq" id="WP_099540466.1">
    <property type="nucleotide sequence ID" value="NZ_PEBQ01000030.1"/>
</dbReference>
<sequence>MLNELRFWLHSAPWYSLRMQPDTRLLQAVAVTEISIQKFGQSEAVTVCFYYPRLRDFVRHVRVFGFPKLYCPTFARLKAFFTP</sequence>
<name>A0A2G4RF17_9PROT</name>
<protein>
    <submittedName>
        <fullName evidence="1">Uncharacterized protein</fullName>
    </submittedName>
</protein>
<evidence type="ECO:0000313" key="2">
    <source>
        <dbReference type="Proteomes" id="UP000228751"/>
    </source>
</evidence>
<evidence type="ECO:0000313" key="1">
    <source>
        <dbReference type="EMBL" id="PHY95166.1"/>
    </source>
</evidence>
<dbReference type="Proteomes" id="UP000228751">
    <property type="component" value="Unassembled WGS sequence"/>
</dbReference>
<accession>A0A2G4RF17</accession>
<reference evidence="1 2" key="1">
    <citation type="submission" date="2017-10" db="EMBL/GenBank/DDBJ databases">
        <title>Genomic analysis of the genus Acetobacter.</title>
        <authorList>
            <person name="Kim K.H."/>
            <person name="Chun B.H."/>
            <person name="Son A.R."/>
            <person name="Jeon C.O."/>
        </authorList>
    </citation>
    <scope>NUCLEOTIDE SEQUENCE [LARGE SCALE GENOMIC DNA]</scope>
    <source>
        <strain evidence="1 2">LHT 2458</strain>
    </source>
</reference>
<organism evidence="1 2">
    <name type="scientific">Acetobacter pomorum</name>
    <dbReference type="NCBI Taxonomy" id="65959"/>
    <lineage>
        <taxon>Bacteria</taxon>
        <taxon>Pseudomonadati</taxon>
        <taxon>Pseudomonadota</taxon>
        <taxon>Alphaproteobacteria</taxon>
        <taxon>Acetobacterales</taxon>
        <taxon>Acetobacteraceae</taxon>
        <taxon>Acetobacter</taxon>
    </lineage>
</organism>
<proteinExistence type="predicted"/>